<feature type="compositionally biased region" description="Basic and acidic residues" evidence="1">
    <location>
        <begin position="138"/>
        <end position="148"/>
    </location>
</feature>
<dbReference type="Proteomes" id="UP000826661">
    <property type="component" value="Chromosome I"/>
</dbReference>
<dbReference type="AlphaFoldDB" id="A0A8G0PDU9"/>
<accession>A0A8G0PDU9</accession>
<evidence type="ECO:0000256" key="1">
    <source>
        <dbReference type="SAM" id="MobiDB-lite"/>
    </source>
</evidence>
<name>A0A8G0PDU9_9HYPO</name>
<evidence type="ECO:0000313" key="2">
    <source>
        <dbReference type="EMBL" id="QYS92943.1"/>
    </source>
</evidence>
<feature type="region of interest" description="Disordered" evidence="1">
    <location>
        <begin position="134"/>
        <end position="154"/>
    </location>
</feature>
<gene>
    <name evidence="2" type="ORF">H0G86_000336</name>
</gene>
<reference evidence="2 3" key="1">
    <citation type="journal article" date="2021" name="BMC Genomics">
        <title>Telomere-to-telomere genome assembly of asparaginase-producing Trichoderma simmonsii.</title>
        <authorList>
            <person name="Chung D."/>
            <person name="Kwon Y.M."/>
            <person name="Yang Y."/>
        </authorList>
    </citation>
    <scope>NUCLEOTIDE SEQUENCE [LARGE SCALE GENOMIC DNA]</scope>
    <source>
        <strain evidence="2 3">GH-Sj1</strain>
    </source>
</reference>
<sequence length="319" mass="34240">MDQAATVAQSQREGGFRPGDLYLTRPHLSLLQNNISQPPSKLSPAFTFITRGGLTPEPSRRIWPYSQAVSRILQLAQTTTNCLAALSGKEGEGVDPSAYVDRATKPNVVNPHAVSVNGNKSRTVSRDMAIQPGSIENHSARTDNHEAPRSPQSTIDPSAYVDAIATSQPQVELETTVQQAPAALPASPDGHLTAVSLSSDANCLNYNPVSYGGSRRISYTGTSTFTTHISRLFHTGISTYTPHIFRLYETNTSVANSIGRVDVSSCIPAGVVLLFCWKGRGGERLCCDGNGHGTGIVMVDRAGRGRGGRSQDKYRGCIW</sequence>
<evidence type="ECO:0000313" key="3">
    <source>
        <dbReference type="Proteomes" id="UP000826661"/>
    </source>
</evidence>
<dbReference type="EMBL" id="CP075864">
    <property type="protein sequence ID" value="QYS92943.1"/>
    <property type="molecule type" value="Genomic_DNA"/>
</dbReference>
<protein>
    <submittedName>
        <fullName evidence="2">Uncharacterized protein</fullName>
    </submittedName>
</protein>
<keyword evidence="3" id="KW-1185">Reference proteome</keyword>
<organism evidence="2 3">
    <name type="scientific">Trichoderma simmonsii</name>
    <dbReference type="NCBI Taxonomy" id="1491479"/>
    <lineage>
        <taxon>Eukaryota</taxon>
        <taxon>Fungi</taxon>
        <taxon>Dikarya</taxon>
        <taxon>Ascomycota</taxon>
        <taxon>Pezizomycotina</taxon>
        <taxon>Sordariomycetes</taxon>
        <taxon>Hypocreomycetidae</taxon>
        <taxon>Hypocreales</taxon>
        <taxon>Hypocreaceae</taxon>
        <taxon>Trichoderma</taxon>
    </lineage>
</organism>
<proteinExistence type="predicted"/>